<dbReference type="EMBL" id="BRYA01000081">
    <property type="protein sequence ID" value="GMI38111.1"/>
    <property type="molecule type" value="Genomic_DNA"/>
</dbReference>
<evidence type="ECO:0000313" key="2">
    <source>
        <dbReference type="Proteomes" id="UP001165065"/>
    </source>
</evidence>
<dbReference type="AlphaFoldDB" id="A0A9W7GAG6"/>
<accession>A0A9W7GAG6</accession>
<protein>
    <submittedName>
        <fullName evidence="1">Uncharacterized protein</fullName>
    </submittedName>
</protein>
<sequence>MDTTAATSGDGDVLKVLLLKYVREGGRGVEGRIKNWKGDWTHGVIAAIGEIFQGKNKGGLTGYDKLGEKEDEVDRIMAVAKKIGAEGSRRVRGMRETLRAAREYIKAGNEIRRRGRGESIVEGMEDEPDKVWEALEEVVGKVGGSGYGGEDAGVGFVEAIGLVAVTVAGSMMVGNVKVGEAEVRRLLKATLECCVRFEGGVEDEGVRESVGVLARGLLEGEGDEEEEKEVAFRAVWKWMGEEEALDFSVKWKYWRGVCEVCREKGGASDASGRELLRAMWMENEDEEFRSFVLNYFKGKSDFSWVLDVGRGSKSLKEWCMLNNTYKWVADSREKDWSGVMESSLEEAVKVKEKRDRLRLLSIAKLAAKAGGVDGKEISDMISVGHAQNLMEGCEDGDALGTKEVCDVARKKIRAGEEVVKHLMIAMACARAMGGDRAEDAAVEIWRDALGADGGSIWARAEIAGGEEERDTVIRGGDFYSAVLTYAKNGGEYGLEGEGGRIERVLAGGGLGGKGGKGARRAVVMVRAWEGVGRGGGEGETEMDERQ</sequence>
<dbReference type="Proteomes" id="UP001165065">
    <property type="component" value="Unassembled WGS sequence"/>
</dbReference>
<reference evidence="2" key="1">
    <citation type="journal article" date="2023" name="Commun. Biol.">
        <title>Genome analysis of Parmales, the sister group of diatoms, reveals the evolutionary specialization of diatoms from phago-mixotrophs to photoautotrophs.</title>
        <authorList>
            <person name="Ban H."/>
            <person name="Sato S."/>
            <person name="Yoshikawa S."/>
            <person name="Yamada K."/>
            <person name="Nakamura Y."/>
            <person name="Ichinomiya M."/>
            <person name="Sato N."/>
            <person name="Blanc-Mathieu R."/>
            <person name="Endo H."/>
            <person name="Kuwata A."/>
            <person name="Ogata H."/>
        </authorList>
    </citation>
    <scope>NUCLEOTIDE SEQUENCE [LARGE SCALE GENOMIC DNA]</scope>
</reference>
<gene>
    <name evidence="1" type="ORF">TrCOL_g12408</name>
</gene>
<organism evidence="1 2">
    <name type="scientific">Triparma columacea</name>
    <dbReference type="NCBI Taxonomy" id="722753"/>
    <lineage>
        <taxon>Eukaryota</taxon>
        <taxon>Sar</taxon>
        <taxon>Stramenopiles</taxon>
        <taxon>Ochrophyta</taxon>
        <taxon>Bolidophyceae</taxon>
        <taxon>Parmales</taxon>
        <taxon>Triparmaceae</taxon>
        <taxon>Triparma</taxon>
    </lineage>
</organism>
<comment type="caution">
    <text evidence="1">The sequence shown here is derived from an EMBL/GenBank/DDBJ whole genome shotgun (WGS) entry which is preliminary data.</text>
</comment>
<proteinExistence type="predicted"/>
<dbReference type="OrthoDB" id="213121at2759"/>
<evidence type="ECO:0000313" key="1">
    <source>
        <dbReference type="EMBL" id="GMI38111.1"/>
    </source>
</evidence>
<keyword evidence="2" id="KW-1185">Reference proteome</keyword>
<name>A0A9W7GAG6_9STRA</name>